<evidence type="ECO:0000256" key="5">
    <source>
        <dbReference type="ARBA" id="ARBA00023146"/>
    </source>
</evidence>
<evidence type="ECO:0000256" key="4">
    <source>
        <dbReference type="ARBA" id="ARBA00022840"/>
    </source>
</evidence>
<name>A0A1F5E8H8_9BACT</name>
<dbReference type="EMBL" id="MEZK01000005">
    <property type="protein sequence ID" value="OGD63717.1"/>
    <property type="molecule type" value="Genomic_DNA"/>
</dbReference>
<dbReference type="NCBIfam" id="TIGR00499">
    <property type="entry name" value="lysS_bact"/>
    <property type="match status" value="1"/>
</dbReference>
<dbReference type="STRING" id="1797457.A2160_03480"/>
<dbReference type="GO" id="GO:0005524">
    <property type="term" value="F:ATP binding"/>
    <property type="evidence" value="ECO:0007669"/>
    <property type="project" value="UniProtKB-UniRule"/>
</dbReference>
<comment type="subcellular location">
    <subcellularLocation>
        <location evidence="7">Cytoplasm</location>
    </subcellularLocation>
</comment>
<dbReference type="InterPro" id="IPR018149">
    <property type="entry name" value="Lys-tRNA-synth_II_C"/>
</dbReference>
<comment type="subunit">
    <text evidence="7">Homodimer.</text>
</comment>
<dbReference type="GO" id="GO:0006430">
    <property type="term" value="P:lysyl-tRNA aminoacylation"/>
    <property type="evidence" value="ECO:0007669"/>
    <property type="project" value="UniProtKB-UniRule"/>
</dbReference>
<dbReference type="SUPFAM" id="SSF55681">
    <property type="entry name" value="Class II aaRS and biotin synthetases"/>
    <property type="match status" value="1"/>
</dbReference>
<gene>
    <name evidence="7" type="primary">lysS</name>
    <name evidence="10" type="ORF">A2160_03480</name>
</gene>
<feature type="binding site" evidence="7">
    <location>
        <position position="401"/>
    </location>
    <ligand>
        <name>Mg(2+)</name>
        <dbReference type="ChEBI" id="CHEBI:18420"/>
        <label>2</label>
    </ligand>
</feature>
<dbReference type="InterPro" id="IPR045864">
    <property type="entry name" value="aa-tRNA-synth_II/BPL/LPL"/>
</dbReference>
<dbReference type="Gene3D" id="3.30.930.10">
    <property type="entry name" value="Bira Bifunctional Protein, Domain 2"/>
    <property type="match status" value="1"/>
</dbReference>
<dbReference type="Pfam" id="PF00152">
    <property type="entry name" value="tRNA-synt_2"/>
    <property type="match status" value="1"/>
</dbReference>
<keyword evidence="3 7" id="KW-0547">Nucleotide-binding</keyword>
<dbReference type="Proteomes" id="UP000177006">
    <property type="component" value="Unassembled WGS sequence"/>
</dbReference>
<accession>A0A1F5E8H8</accession>
<feature type="binding site" evidence="7">
    <location>
        <position position="401"/>
    </location>
    <ligand>
        <name>Mg(2+)</name>
        <dbReference type="ChEBI" id="CHEBI:18420"/>
        <label>1</label>
    </ligand>
</feature>
<dbReference type="Gene3D" id="2.40.50.140">
    <property type="entry name" value="Nucleic acid-binding proteins"/>
    <property type="match status" value="1"/>
</dbReference>
<dbReference type="CDD" id="cd00775">
    <property type="entry name" value="LysRS_core"/>
    <property type="match status" value="1"/>
</dbReference>
<dbReference type="PRINTS" id="PR00982">
    <property type="entry name" value="TRNASYNTHLYS"/>
</dbReference>
<keyword evidence="7" id="KW-0648">Protein biosynthesis</keyword>
<evidence type="ECO:0000256" key="8">
    <source>
        <dbReference type="RuleBase" id="RU000336"/>
    </source>
</evidence>
<dbReference type="InterPro" id="IPR004365">
    <property type="entry name" value="NA-bd_OB_tRNA"/>
</dbReference>
<keyword evidence="5 7" id="KW-0030">Aminoacyl-tRNA synthetase</keyword>
<dbReference type="PANTHER" id="PTHR42918">
    <property type="entry name" value="LYSYL-TRNA SYNTHETASE"/>
    <property type="match status" value="1"/>
</dbReference>
<dbReference type="CDD" id="cd04322">
    <property type="entry name" value="LysRS_N"/>
    <property type="match status" value="1"/>
</dbReference>
<dbReference type="InterPro" id="IPR002313">
    <property type="entry name" value="Lys-tRNA-ligase_II"/>
</dbReference>
<dbReference type="PANTHER" id="PTHR42918:SF15">
    <property type="entry name" value="LYSINE--TRNA LIGASE, CHLOROPLASTIC_MITOCHONDRIAL"/>
    <property type="match status" value="1"/>
</dbReference>
<evidence type="ECO:0000256" key="2">
    <source>
        <dbReference type="ARBA" id="ARBA00022723"/>
    </source>
</evidence>
<dbReference type="EC" id="6.1.1.6" evidence="7"/>
<comment type="similarity">
    <text evidence="7">Belongs to the class-II aminoacyl-tRNA synthetase family.</text>
</comment>
<keyword evidence="4 7" id="KW-0067">ATP-binding</keyword>
<dbReference type="InterPro" id="IPR044136">
    <property type="entry name" value="Lys-tRNA-ligase_II_N"/>
</dbReference>
<comment type="cofactor">
    <cofactor evidence="7 8">
        <name>Mg(2+)</name>
        <dbReference type="ChEBI" id="CHEBI:18420"/>
    </cofactor>
    <text evidence="7 8">Binds 3 Mg(2+) ions per subunit.</text>
</comment>
<comment type="caution">
    <text evidence="10">The sequence shown here is derived from an EMBL/GenBank/DDBJ whole genome shotgun (WGS) entry which is preliminary data.</text>
</comment>
<dbReference type="PROSITE" id="PS50862">
    <property type="entry name" value="AA_TRNA_LIGASE_II"/>
    <property type="match status" value="1"/>
</dbReference>
<dbReference type="SUPFAM" id="SSF50249">
    <property type="entry name" value="Nucleic acid-binding proteins"/>
    <property type="match status" value="1"/>
</dbReference>
<dbReference type="GO" id="GO:0004824">
    <property type="term" value="F:lysine-tRNA ligase activity"/>
    <property type="evidence" value="ECO:0007669"/>
    <property type="project" value="UniProtKB-UniRule"/>
</dbReference>
<feature type="binding site" evidence="7">
    <location>
        <position position="394"/>
    </location>
    <ligand>
        <name>Mg(2+)</name>
        <dbReference type="ChEBI" id="CHEBI:18420"/>
        <label>1</label>
    </ligand>
</feature>
<dbReference type="Pfam" id="PF01336">
    <property type="entry name" value="tRNA_anti-codon"/>
    <property type="match status" value="1"/>
</dbReference>
<keyword evidence="2 7" id="KW-0479">Metal-binding</keyword>
<dbReference type="GO" id="GO:0000049">
    <property type="term" value="F:tRNA binding"/>
    <property type="evidence" value="ECO:0007669"/>
    <property type="project" value="TreeGrafter"/>
</dbReference>
<organism evidence="10 11">
    <name type="scientific">Candidatus Beckwithbacteria bacterium RBG_13_42_9</name>
    <dbReference type="NCBI Taxonomy" id="1797457"/>
    <lineage>
        <taxon>Bacteria</taxon>
        <taxon>Candidatus Beckwithiibacteriota</taxon>
    </lineage>
</organism>
<dbReference type="AlphaFoldDB" id="A0A1F5E8H8"/>
<evidence type="ECO:0000313" key="11">
    <source>
        <dbReference type="Proteomes" id="UP000177006"/>
    </source>
</evidence>
<feature type="domain" description="Aminoacyl-transfer RNA synthetases class-II family profile" evidence="9">
    <location>
        <begin position="171"/>
        <end position="482"/>
    </location>
</feature>
<sequence>MVDQAPLRQLRQIRLEKLKAMTDQKVDPYPAKATRSQSITQALKSLDLETAVVGRIMAWRGHGKIQFADLKDQTGKMQIVFKADVLNDRQFKLLEKFDIGDFLAAQGQVFKTSSGEISVLANNFQLLSKSLRPLPSKWYGLKDKEERFRKRYLDLLMNSEAKQILDVRWQIERAIREFLWQEQYIEVETPVLQNLYGGTNARPFTTHINSLDRDMYLRIAPELYLKRLIIGGYERIFEIARNFRNEGMDQAHQPEFTMMEFYEAYADYHRIMDLTEGLVKYAAKVVNGNYKLKVGEHKVDLGGKWRRITIDEAVKEHLGIDWESVSEEEIRELLSKHKFQVPGVFTREKALFIIYDHLVTRKLIQPTWVIDYPLDVSPLSRNHRSKKGRAERFEGYIGGREICDGWSEVVSELEQRRRFEVEQKNMKAGDDEAQPLDEEFLEALSFGCPPLGGIGIGIDRLVMFLTNTWSIREVIAFPLMKPKE</sequence>
<dbReference type="GO" id="GO:0000287">
    <property type="term" value="F:magnesium ion binding"/>
    <property type="evidence" value="ECO:0007669"/>
    <property type="project" value="UniProtKB-UniRule"/>
</dbReference>
<proteinExistence type="inferred from homology"/>
<keyword evidence="7 8" id="KW-0460">Magnesium</keyword>
<dbReference type="InterPro" id="IPR012340">
    <property type="entry name" value="NA-bd_OB-fold"/>
</dbReference>
<evidence type="ECO:0000259" key="9">
    <source>
        <dbReference type="PROSITE" id="PS50862"/>
    </source>
</evidence>
<dbReference type="HAMAP" id="MF_00252">
    <property type="entry name" value="Lys_tRNA_synth_class2"/>
    <property type="match status" value="1"/>
</dbReference>
<keyword evidence="7" id="KW-0963">Cytoplasm</keyword>
<protein>
    <recommendedName>
        <fullName evidence="7">Lysine--tRNA ligase</fullName>
        <ecNumber evidence="7">6.1.1.6</ecNumber>
    </recommendedName>
    <alternativeName>
        <fullName evidence="7">Lysyl-tRNA synthetase</fullName>
        <shortName evidence="7">LysRS</shortName>
    </alternativeName>
</protein>
<evidence type="ECO:0000256" key="1">
    <source>
        <dbReference type="ARBA" id="ARBA00022598"/>
    </source>
</evidence>
<dbReference type="GO" id="GO:0005829">
    <property type="term" value="C:cytosol"/>
    <property type="evidence" value="ECO:0007669"/>
    <property type="project" value="TreeGrafter"/>
</dbReference>
<dbReference type="InterPro" id="IPR006195">
    <property type="entry name" value="aa-tRNA-synth_II"/>
</dbReference>
<evidence type="ECO:0000256" key="7">
    <source>
        <dbReference type="HAMAP-Rule" id="MF_00252"/>
    </source>
</evidence>
<comment type="catalytic activity">
    <reaction evidence="6 7 8">
        <text>tRNA(Lys) + L-lysine + ATP = L-lysyl-tRNA(Lys) + AMP + diphosphate</text>
        <dbReference type="Rhea" id="RHEA:20792"/>
        <dbReference type="Rhea" id="RHEA-COMP:9696"/>
        <dbReference type="Rhea" id="RHEA-COMP:9697"/>
        <dbReference type="ChEBI" id="CHEBI:30616"/>
        <dbReference type="ChEBI" id="CHEBI:32551"/>
        <dbReference type="ChEBI" id="CHEBI:33019"/>
        <dbReference type="ChEBI" id="CHEBI:78442"/>
        <dbReference type="ChEBI" id="CHEBI:78529"/>
        <dbReference type="ChEBI" id="CHEBI:456215"/>
        <dbReference type="EC" id="6.1.1.6"/>
    </reaction>
</comment>
<evidence type="ECO:0000313" key="10">
    <source>
        <dbReference type="EMBL" id="OGD63717.1"/>
    </source>
</evidence>
<reference evidence="10 11" key="1">
    <citation type="journal article" date="2016" name="Nat. Commun.">
        <title>Thousands of microbial genomes shed light on interconnected biogeochemical processes in an aquifer system.</title>
        <authorList>
            <person name="Anantharaman K."/>
            <person name="Brown C.T."/>
            <person name="Hug L.A."/>
            <person name="Sharon I."/>
            <person name="Castelle C.J."/>
            <person name="Probst A.J."/>
            <person name="Thomas B.C."/>
            <person name="Singh A."/>
            <person name="Wilkins M.J."/>
            <person name="Karaoz U."/>
            <person name="Brodie E.L."/>
            <person name="Williams K.H."/>
            <person name="Hubbard S.S."/>
            <person name="Banfield J.F."/>
        </authorList>
    </citation>
    <scope>NUCLEOTIDE SEQUENCE [LARGE SCALE GENOMIC DNA]</scope>
</reference>
<dbReference type="NCBIfam" id="NF001756">
    <property type="entry name" value="PRK00484.1"/>
    <property type="match status" value="1"/>
</dbReference>
<evidence type="ECO:0000256" key="3">
    <source>
        <dbReference type="ARBA" id="ARBA00022741"/>
    </source>
</evidence>
<keyword evidence="1 7" id="KW-0436">Ligase</keyword>
<dbReference type="InterPro" id="IPR004364">
    <property type="entry name" value="Aa-tRNA-synt_II"/>
</dbReference>
<evidence type="ECO:0000256" key="6">
    <source>
        <dbReference type="ARBA" id="ARBA00048573"/>
    </source>
</evidence>